<dbReference type="EMBL" id="VFQX01000004">
    <property type="protein sequence ID" value="KAF0983665.1"/>
    <property type="molecule type" value="Genomic_DNA"/>
</dbReference>
<feature type="compositionally biased region" description="Polar residues" evidence="1">
    <location>
        <begin position="603"/>
        <end position="624"/>
    </location>
</feature>
<dbReference type="VEuPathDB" id="AmoebaDB:NfTy_075220"/>
<sequence length="922" mass="105946">MTQQQTIKELINHLEQQQQQIKELQDAVKTLTQTVQQLIEVTKPTQPKPEQSTIKISQAQNEARKIHPQPKPEPTQQPKQETKHLETPRGDIKERKGSFNNKSTQKKIPLTSNMLHNTITPTTIEYEDTVEIDPVFDEEVYNTNSEDEIDDDKLGLLTDVCNSISKPSNVGDNFLQIDGKIINLKENEYIIPRGNVHKVTTNQQQLRFNNYFYSKHKTFAHCITYKIECLQDLYTRQDLSCTKSQDQFVRWVQGFPHFLFIYGSNYQINILKEVTEEDQIYVDGTFDVCPKGCEQMITIHVRKKGMDAAVHVLSIFAQAKSEIFYTYLWMVIANLIVPELLQVRKLFVACDFEQAMHKALRIIFPDVEIVGCQFHLLQAVSRWIRRELPANNPLRNRELLKTFKSELKDLARTIMTEQMFNIKKEEFLATWRSVAGEKLWRYLVRTWFGNLSTNALFAPNIWALTFKSRIQDLDLTNNQAEIFHSRLNLKFASRPGLKRSVNILQELEFEITNNEIANKQKKLTTTLALPDNSINNVKKRTNPFGGLQLVNNDKSKRKKITFSNISNTPSTALATTNISKSQPIRNITLQNEPLSLPSPESSNTNQGQNSSYPNITQNTSNTSLIFDMYNPNQPKKRGRKPKSTPNQPSQSSPTPNQTSSINMTTIPALLPPLQQPLLPQYPPYPQYSLTPQFPPFIPTNNIYNQTTLNYQTNATIAPPDSKTNTLNLVIQNAETQQQILKKLNSPAMTEKTQTKYFTSPMIFSSSPTTLIAKEKSISNIQTLIKYSINQNEQMCLTFNPQETLYKLKINFDSKNPNTELIEQGFEIIKRKQETHIANCILPESTSELAITKAIKTLCKNTTIKFEKERLSIKKKVKDTYSYLIVEYKLNDINELNRLTSTRFICSTELKPISRQFKPKSTA</sequence>
<keyword evidence="3" id="KW-1185">Reference proteome</keyword>
<accession>A0A6A5CEG7</accession>
<feature type="compositionally biased region" description="Low complexity" evidence="1">
    <location>
        <begin position="643"/>
        <end position="660"/>
    </location>
</feature>
<evidence type="ECO:0000313" key="2">
    <source>
        <dbReference type="EMBL" id="KAF0983665.1"/>
    </source>
</evidence>
<proteinExistence type="predicted"/>
<name>A0A6A5CEG7_NAEFO</name>
<protein>
    <recommendedName>
        <fullName evidence="4">MULE transposase domain-containing protein</fullName>
    </recommendedName>
</protein>
<evidence type="ECO:0000256" key="1">
    <source>
        <dbReference type="SAM" id="MobiDB-lite"/>
    </source>
</evidence>
<evidence type="ECO:0008006" key="4">
    <source>
        <dbReference type="Google" id="ProtNLM"/>
    </source>
</evidence>
<reference evidence="2 3" key="1">
    <citation type="journal article" date="2019" name="Sci. Rep.">
        <title>Nanopore sequencing improves the draft genome of the human pathogenic amoeba Naegleria fowleri.</title>
        <authorList>
            <person name="Liechti N."/>
            <person name="Schurch N."/>
            <person name="Bruggmann R."/>
            <person name="Wittwer M."/>
        </authorList>
    </citation>
    <scope>NUCLEOTIDE SEQUENCE [LARGE SCALE GENOMIC DNA]</scope>
    <source>
        <strain evidence="2 3">ATCC 30894</strain>
    </source>
</reference>
<feature type="compositionally biased region" description="Polar residues" evidence="1">
    <location>
        <begin position="40"/>
        <end position="61"/>
    </location>
</feature>
<dbReference type="VEuPathDB" id="AmoebaDB:NF0001960"/>
<dbReference type="VEuPathDB" id="AmoebaDB:NF0001970"/>
<feature type="compositionally biased region" description="Basic and acidic residues" evidence="1">
    <location>
        <begin position="80"/>
        <end position="97"/>
    </location>
</feature>
<dbReference type="VEuPathDB" id="AmoebaDB:NfTy_007450"/>
<gene>
    <name evidence="2" type="ORF">FDP41_007580</name>
</gene>
<organism evidence="2 3">
    <name type="scientific">Naegleria fowleri</name>
    <name type="common">Brain eating amoeba</name>
    <dbReference type="NCBI Taxonomy" id="5763"/>
    <lineage>
        <taxon>Eukaryota</taxon>
        <taxon>Discoba</taxon>
        <taxon>Heterolobosea</taxon>
        <taxon>Tetramitia</taxon>
        <taxon>Eutetramitia</taxon>
        <taxon>Vahlkampfiidae</taxon>
        <taxon>Naegleria</taxon>
    </lineage>
</organism>
<dbReference type="OrthoDB" id="6579738at2759"/>
<dbReference type="AlphaFoldDB" id="A0A6A5CEG7"/>
<feature type="region of interest" description="Disordered" evidence="1">
    <location>
        <begin position="592"/>
        <end position="662"/>
    </location>
</feature>
<dbReference type="RefSeq" id="XP_044568378.1">
    <property type="nucleotide sequence ID" value="XM_044711340.1"/>
</dbReference>
<comment type="caution">
    <text evidence="2">The sequence shown here is derived from an EMBL/GenBank/DDBJ whole genome shotgun (WGS) entry which is preliminary data.</text>
</comment>
<feature type="region of interest" description="Disordered" evidence="1">
    <location>
        <begin position="40"/>
        <end position="105"/>
    </location>
</feature>
<feature type="compositionally biased region" description="Low complexity" evidence="1">
    <location>
        <begin position="592"/>
        <end position="602"/>
    </location>
</feature>
<dbReference type="GeneID" id="68114798"/>
<evidence type="ECO:0000313" key="3">
    <source>
        <dbReference type="Proteomes" id="UP000444721"/>
    </source>
</evidence>
<dbReference type="Proteomes" id="UP000444721">
    <property type="component" value="Unassembled WGS sequence"/>
</dbReference>
<dbReference type="VEuPathDB" id="AmoebaDB:FDP41_007580"/>